<proteinExistence type="predicted"/>
<evidence type="ECO:0000313" key="1">
    <source>
        <dbReference type="EMBL" id="KAG7368342.1"/>
    </source>
</evidence>
<protein>
    <submittedName>
        <fullName evidence="1">Uncharacterized protein</fullName>
    </submittedName>
</protein>
<reference evidence="1" key="2">
    <citation type="submission" date="2021-04" db="EMBL/GenBank/DDBJ databases">
        <authorList>
            <person name="Podell S."/>
        </authorList>
    </citation>
    <scope>NUCLEOTIDE SEQUENCE</scope>
    <source>
        <strain evidence="1">Hildebrandi</strain>
    </source>
</reference>
<gene>
    <name evidence="1" type="ORF">IV203_031085</name>
</gene>
<evidence type="ECO:0000313" key="2">
    <source>
        <dbReference type="Proteomes" id="UP000693970"/>
    </source>
</evidence>
<comment type="caution">
    <text evidence="1">The sequence shown here is derived from an EMBL/GenBank/DDBJ whole genome shotgun (WGS) entry which is preliminary data.</text>
</comment>
<dbReference type="Proteomes" id="UP000693970">
    <property type="component" value="Unassembled WGS sequence"/>
</dbReference>
<accession>A0A9K3LU91</accession>
<dbReference type="AlphaFoldDB" id="A0A9K3LU91"/>
<organism evidence="1 2">
    <name type="scientific">Nitzschia inconspicua</name>
    <dbReference type="NCBI Taxonomy" id="303405"/>
    <lineage>
        <taxon>Eukaryota</taxon>
        <taxon>Sar</taxon>
        <taxon>Stramenopiles</taxon>
        <taxon>Ochrophyta</taxon>
        <taxon>Bacillariophyta</taxon>
        <taxon>Bacillariophyceae</taxon>
        <taxon>Bacillariophycidae</taxon>
        <taxon>Bacillariales</taxon>
        <taxon>Bacillariaceae</taxon>
        <taxon>Nitzschia</taxon>
    </lineage>
</organism>
<name>A0A9K3LU91_9STRA</name>
<keyword evidence="2" id="KW-1185">Reference proteome</keyword>
<reference evidence="1" key="1">
    <citation type="journal article" date="2021" name="Sci. Rep.">
        <title>Diploid genomic architecture of Nitzschia inconspicua, an elite biomass production diatom.</title>
        <authorList>
            <person name="Oliver A."/>
            <person name="Podell S."/>
            <person name="Pinowska A."/>
            <person name="Traller J.C."/>
            <person name="Smith S.R."/>
            <person name="McClure R."/>
            <person name="Beliaev A."/>
            <person name="Bohutskyi P."/>
            <person name="Hill E.A."/>
            <person name="Rabines A."/>
            <person name="Zheng H."/>
            <person name="Allen L.Z."/>
            <person name="Kuo A."/>
            <person name="Grigoriev I.V."/>
            <person name="Allen A.E."/>
            <person name="Hazlebeck D."/>
            <person name="Allen E.E."/>
        </authorList>
    </citation>
    <scope>NUCLEOTIDE SEQUENCE</scope>
    <source>
        <strain evidence="1">Hildebrandi</strain>
    </source>
</reference>
<sequence length="104" mass="11738">MSITPVGHPAKHLVLDASCINSLYLPLGFIANLPSTLNVTLAVEVKNTIFNVCTNVVEEEISEFILINHHPPLQDDILQGISMWPSFRFNSRLIQKKDKLKREN</sequence>
<dbReference type="EMBL" id="JAGRRH010000006">
    <property type="protein sequence ID" value="KAG7368342.1"/>
    <property type="molecule type" value="Genomic_DNA"/>
</dbReference>